<dbReference type="Pfam" id="PF00248">
    <property type="entry name" value="Aldo_ket_red"/>
    <property type="match status" value="1"/>
</dbReference>
<proteinExistence type="predicted"/>
<dbReference type="PANTHER" id="PTHR43827:SF8">
    <property type="entry name" value="ALDO_KETO REDUCTASE FAMILY PROTEIN"/>
    <property type="match status" value="1"/>
</dbReference>
<dbReference type="HOGENOM" id="CLU_023205_10_1_1"/>
<gene>
    <name evidence="3" type="ORF">SCHCODRAFT_17430</name>
</gene>
<dbReference type="InterPro" id="IPR020471">
    <property type="entry name" value="AKR"/>
</dbReference>
<feature type="domain" description="NADP-dependent oxidoreductase" evidence="2">
    <location>
        <begin position="12"/>
        <end position="254"/>
    </location>
</feature>
<evidence type="ECO:0000313" key="4">
    <source>
        <dbReference type="Proteomes" id="UP000007431"/>
    </source>
</evidence>
<dbReference type="PANTHER" id="PTHR43827">
    <property type="entry name" value="2,5-DIKETO-D-GLUCONIC ACID REDUCTASE"/>
    <property type="match status" value="1"/>
</dbReference>
<dbReference type="STRING" id="578458.D8QGN8"/>
<accession>D8QGN8</accession>
<dbReference type="InterPro" id="IPR023210">
    <property type="entry name" value="NADP_OxRdtase_dom"/>
</dbReference>
<sequence length="271" mass="30664">MTTARMIYGTAWKKDRTAQLVVTAVLQGFRAIDTACQLKHYREDLVGQALQTLYKEHGLQREDIFLQTKFTCIAGQDPTKFIPYSPKDPVPKQVRASFQQSLKNLHTTYLDSYILHSPLPTMRATLEAWATLMALQDAGHVGCIGVSNVYNVAVLQALEDAGRRTQVVQNRWHEGIGFDREVVRYCQERGIQYQSFWTLTGSPSLLAHPYLQEIAELVGCTPAQVLFKIAQSNGITPLTGTTNEQHMREDLEVESHKQSWLRDDHGETTMI</sequence>
<dbReference type="GO" id="GO:0016491">
    <property type="term" value="F:oxidoreductase activity"/>
    <property type="evidence" value="ECO:0007669"/>
    <property type="project" value="InterPro"/>
</dbReference>
<name>D8QGN8_SCHCM</name>
<dbReference type="CDD" id="cd19071">
    <property type="entry name" value="AKR_AKR1-5-like"/>
    <property type="match status" value="1"/>
</dbReference>
<dbReference type="eggNOG" id="KOG1577">
    <property type="taxonomic scope" value="Eukaryota"/>
</dbReference>
<dbReference type="OMA" id="FQSFWTL"/>
<keyword evidence="4" id="KW-1185">Reference proteome</keyword>
<evidence type="ECO:0000259" key="2">
    <source>
        <dbReference type="Pfam" id="PF00248"/>
    </source>
</evidence>
<evidence type="ECO:0000256" key="1">
    <source>
        <dbReference type="SAM" id="MobiDB-lite"/>
    </source>
</evidence>
<dbReference type="InParanoid" id="D8QGN8"/>
<dbReference type="InterPro" id="IPR036812">
    <property type="entry name" value="NAD(P)_OxRdtase_dom_sf"/>
</dbReference>
<dbReference type="PRINTS" id="PR00069">
    <property type="entry name" value="ALDKETRDTASE"/>
</dbReference>
<dbReference type="SUPFAM" id="SSF51430">
    <property type="entry name" value="NAD(P)-linked oxidoreductase"/>
    <property type="match status" value="1"/>
</dbReference>
<dbReference type="Gene3D" id="3.20.20.100">
    <property type="entry name" value="NADP-dependent oxidoreductase domain"/>
    <property type="match status" value="1"/>
</dbReference>
<dbReference type="EMBL" id="GL377312">
    <property type="protein sequence ID" value="EFI92801.1"/>
    <property type="molecule type" value="Genomic_DNA"/>
</dbReference>
<organism evidence="4">
    <name type="scientific">Schizophyllum commune (strain H4-8 / FGSC 9210)</name>
    <name type="common">Split gill fungus</name>
    <dbReference type="NCBI Taxonomy" id="578458"/>
    <lineage>
        <taxon>Eukaryota</taxon>
        <taxon>Fungi</taxon>
        <taxon>Dikarya</taxon>
        <taxon>Basidiomycota</taxon>
        <taxon>Agaricomycotina</taxon>
        <taxon>Agaricomycetes</taxon>
        <taxon>Agaricomycetidae</taxon>
        <taxon>Agaricales</taxon>
        <taxon>Schizophyllaceae</taxon>
        <taxon>Schizophyllum</taxon>
    </lineage>
</organism>
<reference evidence="3 4" key="1">
    <citation type="journal article" date="2010" name="Nat. Biotechnol.">
        <title>Genome sequence of the model mushroom Schizophyllum commune.</title>
        <authorList>
            <person name="Ohm R.A."/>
            <person name="de Jong J.F."/>
            <person name="Lugones L.G."/>
            <person name="Aerts A."/>
            <person name="Kothe E."/>
            <person name="Stajich J.E."/>
            <person name="de Vries R.P."/>
            <person name="Record E."/>
            <person name="Levasseur A."/>
            <person name="Baker S.E."/>
            <person name="Bartholomew K.A."/>
            <person name="Coutinho P.M."/>
            <person name="Erdmann S."/>
            <person name="Fowler T.J."/>
            <person name="Gathman A.C."/>
            <person name="Lombard V."/>
            <person name="Henrissat B."/>
            <person name="Knabe N."/>
            <person name="Kuees U."/>
            <person name="Lilly W.W."/>
            <person name="Lindquist E."/>
            <person name="Lucas S."/>
            <person name="Magnuson J.K."/>
            <person name="Piumi F."/>
            <person name="Raudaskoski M."/>
            <person name="Salamov A."/>
            <person name="Schmutz J."/>
            <person name="Schwarze F.W.M.R."/>
            <person name="vanKuyk P.A."/>
            <person name="Horton J.S."/>
            <person name="Grigoriev I.V."/>
            <person name="Woesten H.A.B."/>
        </authorList>
    </citation>
    <scope>NUCLEOTIDE SEQUENCE [LARGE SCALE GENOMIC DNA]</scope>
    <source>
        <strain evidence="4">H4-8 / FGSC 9210</strain>
    </source>
</reference>
<feature type="region of interest" description="Disordered" evidence="1">
    <location>
        <begin position="252"/>
        <end position="271"/>
    </location>
</feature>
<protein>
    <recommendedName>
        <fullName evidence="2">NADP-dependent oxidoreductase domain-containing protein</fullName>
    </recommendedName>
</protein>
<dbReference type="Proteomes" id="UP000007431">
    <property type="component" value="Unassembled WGS sequence"/>
</dbReference>
<evidence type="ECO:0000313" key="3">
    <source>
        <dbReference type="EMBL" id="EFI92801.1"/>
    </source>
</evidence>
<dbReference type="VEuPathDB" id="FungiDB:SCHCODRAFT_02639851"/>
<dbReference type="AlphaFoldDB" id="D8QGN8"/>